<dbReference type="Pfam" id="PF26100">
    <property type="entry name" value="RAG1_RNase_H"/>
    <property type="match status" value="1"/>
</dbReference>
<comment type="caution">
    <text evidence="2">The sequence shown here is derived from an EMBL/GenBank/DDBJ whole genome shotgun (WGS) entry which is preliminary data.</text>
</comment>
<dbReference type="Proteomes" id="UP000682733">
    <property type="component" value="Unassembled WGS sequence"/>
</dbReference>
<dbReference type="Proteomes" id="UP000681722">
    <property type="component" value="Unassembled WGS sequence"/>
</dbReference>
<evidence type="ECO:0000259" key="1">
    <source>
        <dbReference type="Pfam" id="PF26100"/>
    </source>
</evidence>
<organism evidence="2 6">
    <name type="scientific">Didymodactylos carnosus</name>
    <dbReference type="NCBI Taxonomy" id="1234261"/>
    <lineage>
        <taxon>Eukaryota</taxon>
        <taxon>Metazoa</taxon>
        <taxon>Spiralia</taxon>
        <taxon>Gnathifera</taxon>
        <taxon>Rotifera</taxon>
        <taxon>Eurotatoria</taxon>
        <taxon>Bdelloidea</taxon>
        <taxon>Philodinida</taxon>
        <taxon>Philodinidae</taxon>
        <taxon>Didymodactylos</taxon>
    </lineage>
</organism>
<keyword evidence="6" id="KW-1185">Reference proteome</keyword>
<proteinExistence type="predicted"/>
<dbReference type="EMBL" id="CAJOBA010087163">
    <property type="protein sequence ID" value="CAF4468523.1"/>
    <property type="molecule type" value="Genomic_DNA"/>
</dbReference>
<evidence type="ECO:0000313" key="6">
    <source>
        <dbReference type="Proteomes" id="UP000663829"/>
    </source>
</evidence>
<feature type="domain" description="V(D)J recombination-activating protein 1 RNase H" evidence="1">
    <location>
        <begin position="9"/>
        <end position="95"/>
    </location>
</feature>
<dbReference type="Proteomes" id="UP000663829">
    <property type="component" value="Unassembled WGS sequence"/>
</dbReference>
<dbReference type="EMBL" id="CAJNOK010060828">
    <property type="protein sequence ID" value="CAF1636527.1"/>
    <property type="molecule type" value="Genomic_DNA"/>
</dbReference>
<dbReference type="InterPro" id="IPR058554">
    <property type="entry name" value="RAG1_RNase_H"/>
</dbReference>
<gene>
    <name evidence="2" type="ORF">GPM918_LOCUS44668</name>
    <name evidence="3" type="ORF">OVA965_LOCUS44037</name>
    <name evidence="5" type="ORF">SRO942_LOCUS46628</name>
    <name evidence="4" type="ORF">TMI583_LOCUS46583</name>
</gene>
<name>A0A816DR57_9BILA</name>
<dbReference type="OrthoDB" id="8193306at2759"/>
<dbReference type="Proteomes" id="UP000677228">
    <property type="component" value="Unassembled WGS sequence"/>
</dbReference>
<accession>A0A816DR57</accession>
<dbReference type="AlphaFoldDB" id="A0A816DR57"/>
<evidence type="ECO:0000313" key="3">
    <source>
        <dbReference type="EMBL" id="CAF1636527.1"/>
    </source>
</evidence>
<evidence type="ECO:0000313" key="4">
    <source>
        <dbReference type="EMBL" id="CAF4468523.1"/>
    </source>
</evidence>
<evidence type="ECO:0000313" key="2">
    <source>
        <dbReference type="EMBL" id="CAF1636241.1"/>
    </source>
</evidence>
<dbReference type="EMBL" id="CAJOBC010113822">
    <property type="protein sequence ID" value="CAF4541919.1"/>
    <property type="molecule type" value="Genomic_DNA"/>
</dbReference>
<reference evidence="2" key="1">
    <citation type="submission" date="2021-02" db="EMBL/GenBank/DDBJ databases">
        <authorList>
            <person name="Nowell W R."/>
        </authorList>
    </citation>
    <scope>NUCLEOTIDE SEQUENCE</scope>
</reference>
<dbReference type="EMBL" id="CAJNOQ010045486">
    <property type="protein sequence ID" value="CAF1636241.1"/>
    <property type="molecule type" value="Genomic_DNA"/>
</dbReference>
<sequence>MIVPLALSDGISKTVVWCNETPNSSFCTRLLLIVVEKESPELVKYVNEVFEPQDKHLQESGMDLSVNGKTYHINIITIDSMKDLKVCSAESGLGGAHCLMCHALPSEWHDRDKLLDSDYFRISRSTADTLESYKSLVEADGIIKKKRIQSDETRESIIERK</sequence>
<evidence type="ECO:0000313" key="5">
    <source>
        <dbReference type="EMBL" id="CAF4541919.1"/>
    </source>
</evidence>
<protein>
    <recommendedName>
        <fullName evidence="1">V(D)J recombination-activating protein 1 RNase H domain-containing protein</fullName>
    </recommendedName>
</protein>